<feature type="region of interest" description="Disordered" evidence="4">
    <location>
        <begin position="9"/>
        <end position="60"/>
    </location>
</feature>
<dbReference type="SUPFAM" id="SSF46458">
    <property type="entry name" value="Globin-like"/>
    <property type="match status" value="1"/>
</dbReference>
<feature type="compositionally biased region" description="Basic residues" evidence="4">
    <location>
        <begin position="934"/>
        <end position="944"/>
    </location>
</feature>
<dbReference type="InterPro" id="IPR050532">
    <property type="entry name" value="Globin-like_OT"/>
</dbReference>
<dbReference type="SMART" id="SM00293">
    <property type="entry name" value="PWWP"/>
    <property type="match status" value="1"/>
</dbReference>
<dbReference type="Pfam" id="PF00855">
    <property type="entry name" value="PWWP"/>
    <property type="match status" value="1"/>
</dbReference>
<dbReference type="PANTHER" id="PTHR46458">
    <property type="entry name" value="BLR2807 PROTEIN"/>
    <property type="match status" value="1"/>
</dbReference>
<dbReference type="STRING" id="2018661.A0A2A2KG68"/>
<feature type="compositionally biased region" description="Low complexity" evidence="4">
    <location>
        <begin position="48"/>
        <end position="60"/>
    </location>
</feature>
<dbReference type="CDD" id="cd01040">
    <property type="entry name" value="Mb-like"/>
    <property type="match status" value="1"/>
</dbReference>
<protein>
    <recommendedName>
        <fullName evidence="9">PWWP domain-containing protein</fullName>
    </recommendedName>
</protein>
<feature type="compositionally biased region" description="Polar residues" evidence="4">
    <location>
        <begin position="200"/>
        <end position="221"/>
    </location>
</feature>
<dbReference type="AlphaFoldDB" id="A0A2A2KG68"/>
<dbReference type="InterPro" id="IPR044399">
    <property type="entry name" value="Mb-like_M"/>
</dbReference>
<feature type="domain" description="Globin" evidence="5">
    <location>
        <begin position="295"/>
        <end position="447"/>
    </location>
</feature>
<evidence type="ECO:0000313" key="7">
    <source>
        <dbReference type="EMBL" id="PAV72843.1"/>
    </source>
</evidence>
<dbReference type="CDD" id="cd05834">
    <property type="entry name" value="PWWP_HRP"/>
    <property type="match status" value="1"/>
</dbReference>
<dbReference type="InterPro" id="IPR012292">
    <property type="entry name" value="Globin/Proto"/>
</dbReference>
<reference evidence="7 8" key="1">
    <citation type="journal article" date="2017" name="Curr. Biol.">
        <title>Genome architecture and evolution of a unichromosomal asexual nematode.</title>
        <authorList>
            <person name="Fradin H."/>
            <person name="Zegar C."/>
            <person name="Gutwein M."/>
            <person name="Lucas J."/>
            <person name="Kovtun M."/>
            <person name="Corcoran D."/>
            <person name="Baugh L.R."/>
            <person name="Kiontke K."/>
            <person name="Gunsalus K."/>
            <person name="Fitch D.H."/>
            <person name="Piano F."/>
        </authorList>
    </citation>
    <scope>NUCLEOTIDE SEQUENCE [LARGE SCALE GENOMIC DNA]</scope>
    <source>
        <strain evidence="7">PF1309</strain>
    </source>
</reference>
<dbReference type="GO" id="GO:0019825">
    <property type="term" value="F:oxygen binding"/>
    <property type="evidence" value="ECO:0007669"/>
    <property type="project" value="InterPro"/>
</dbReference>
<dbReference type="PROSITE" id="PS01033">
    <property type="entry name" value="GLOBIN"/>
    <property type="match status" value="1"/>
</dbReference>
<evidence type="ECO:0000259" key="6">
    <source>
        <dbReference type="PROSITE" id="PS50812"/>
    </source>
</evidence>
<proteinExistence type="predicted"/>
<evidence type="ECO:0000259" key="5">
    <source>
        <dbReference type="PROSITE" id="PS01033"/>
    </source>
</evidence>
<evidence type="ECO:0000256" key="4">
    <source>
        <dbReference type="SAM" id="MobiDB-lite"/>
    </source>
</evidence>
<sequence length="944" mass="106706">MQRVWQWLQDKKTKTMRRWRSSQLSRRQQGSTNNGDIGSKKKSRSEQILPSSSSSLDPSISVVDEFGQPISMGYKRTRSQEYEQFFEEPELKHILEVRRGSIRESFSEDLFPVAAPDVEAIYMSQQNERKFSSNLKNPSCLSPKSQRSPKQLRFQIPEVRVSFEEEEPHRLIFESVTDLRIQDMETLRSSPLPPPEIEWTSMSKSETSDVGSGAGSQSIISNRPMDTIPEVQLKPLKDLGRISLSFDEDTSSTASPRKQSASEKARQNLLAQRRQSNVQAAHSMSGRRSSTTLIPLTLAQIHLIRSLWRQVYTSKGPTVIGSSIFHRLCFKLPMVKEQIRRVPLPPKFSNHDSFVKAHSKAMAELIDQIVENLDNLDSVVEELMNVGRVHARILRGELTGKLWNTLAETIIDCTLEWGDKRCRSEPVRKGWALIVAFAIEKIKAGHHEQIAKMKSEVDSTQEARQFETNQLIWARMKGFPPWPAQVMEVTEDVPRGRLPVMFFGTKETAYVKLPDCCLYLDNRNEFEVSRKHKGFNEAIHEIRLAAGISQPGEVDPAFPIDQRESSPSLDMPMRQRTTSTRSYEAAQAYFEQFRKRSASESRSRADSAASALKQMQKRATREQKKRLNSESSAGSKRSKISGFNYADLIEGNDSGKLIQDTFLGNNGGQSRRTRNSSSRVYEDYFINFGSGGRTRNASDSVSSMGRNRHISCSGYSGISENLEMISGLDIKEFMKQIDDLSSESSLDHRGDQLGTPPLPPPFAVAPQFCESCGTELRQYNNKMICRHKGCPGPRRQQNISYATDMPSTSYGGNQFYSSDFMRSPEGTSSHVLHDPLKPDPYFHSDRQDNYDLRSPRGSDSVERSALHTLAEACPVSAVSDEPKRSARFRKHEMKQRLSPTPPPMQMHSNTPAQSYNVHSQQPSSQTGIVQPHLIGKRSNGRPKT</sequence>
<dbReference type="Gene3D" id="1.10.490.10">
    <property type="entry name" value="Globins"/>
    <property type="match status" value="1"/>
</dbReference>
<feature type="compositionally biased region" description="Basic and acidic residues" evidence="4">
    <location>
        <begin position="595"/>
        <end position="605"/>
    </location>
</feature>
<evidence type="ECO:0000256" key="3">
    <source>
        <dbReference type="ARBA" id="ARBA00023004"/>
    </source>
</evidence>
<dbReference type="OrthoDB" id="5792418at2759"/>
<feature type="compositionally biased region" description="Basic and acidic residues" evidence="4">
    <location>
        <begin position="619"/>
        <end position="628"/>
    </location>
</feature>
<feature type="region of interest" description="Disordered" evidence="4">
    <location>
        <begin position="247"/>
        <end position="286"/>
    </location>
</feature>
<evidence type="ECO:0000256" key="2">
    <source>
        <dbReference type="ARBA" id="ARBA00022723"/>
    </source>
</evidence>
<organism evidence="7 8">
    <name type="scientific">Diploscapter pachys</name>
    <dbReference type="NCBI Taxonomy" id="2018661"/>
    <lineage>
        <taxon>Eukaryota</taxon>
        <taxon>Metazoa</taxon>
        <taxon>Ecdysozoa</taxon>
        <taxon>Nematoda</taxon>
        <taxon>Chromadorea</taxon>
        <taxon>Rhabditida</taxon>
        <taxon>Rhabditina</taxon>
        <taxon>Rhabditomorpha</taxon>
        <taxon>Rhabditoidea</taxon>
        <taxon>Rhabditidae</taxon>
        <taxon>Diploscapter</taxon>
    </lineage>
</organism>
<dbReference type="GO" id="GO:0046872">
    <property type="term" value="F:metal ion binding"/>
    <property type="evidence" value="ECO:0007669"/>
    <property type="project" value="UniProtKB-KW"/>
</dbReference>
<feature type="region of interest" description="Disordered" evidence="4">
    <location>
        <begin position="185"/>
        <end position="227"/>
    </location>
</feature>
<dbReference type="Proteomes" id="UP000218231">
    <property type="component" value="Unassembled WGS sequence"/>
</dbReference>
<name>A0A2A2KG68_9BILA</name>
<dbReference type="Gene3D" id="2.30.30.140">
    <property type="match status" value="1"/>
</dbReference>
<dbReference type="InterPro" id="IPR000971">
    <property type="entry name" value="Globin"/>
</dbReference>
<comment type="caution">
    <text evidence="7">The sequence shown here is derived from an EMBL/GenBank/DDBJ whole genome shotgun (WGS) entry which is preliminary data.</text>
</comment>
<feature type="region of interest" description="Disordered" evidence="4">
    <location>
        <begin position="815"/>
        <end position="862"/>
    </location>
</feature>
<keyword evidence="2" id="KW-0479">Metal-binding</keyword>
<dbReference type="PANTHER" id="PTHR46458:SF7">
    <property type="entry name" value="GLOBIN DOMAIN-CONTAINING PROTEIN"/>
    <property type="match status" value="1"/>
</dbReference>
<keyword evidence="8" id="KW-1185">Reference proteome</keyword>
<evidence type="ECO:0008006" key="9">
    <source>
        <dbReference type="Google" id="ProtNLM"/>
    </source>
</evidence>
<feature type="region of interest" description="Disordered" evidence="4">
    <location>
        <begin position="550"/>
        <end position="580"/>
    </location>
</feature>
<evidence type="ECO:0000256" key="1">
    <source>
        <dbReference type="ARBA" id="ARBA00022617"/>
    </source>
</evidence>
<dbReference type="GO" id="GO:0020037">
    <property type="term" value="F:heme binding"/>
    <property type="evidence" value="ECO:0007669"/>
    <property type="project" value="InterPro"/>
</dbReference>
<gene>
    <name evidence="7" type="ORF">WR25_19013</name>
</gene>
<feature type="region of interest" description="Disordered" evidence="4">
    <location>
        <begin position="595"/>
        <end position="637"/>
    </location>
</feature>
<feature type="compositionally biased region" description="Basic and acidic residues" evidence="4">
    <location>
        <begin position="831"/>
        <end position="862"/>
    </location>
</feature>
<feature type="region of interest" description="Disordered" evidence="4">
    <location>
        <begin position="875"/>
        <end position="944"/>
    </location>
</feature>
<dbReference type="PROSITE" id="PS50812">
    <property type="entry name" value="PWWP"/>
    <property type="match status" value="1"/>
</dbReference>
<keyword evidence="3" id="KW-0408">Iron</keyword>
<dbReference type="InterPro" id="IPR009050">
    <property type="entry name" value="Globin-like_sf"/>
</dbReference>
<feature type="domain" description="PWWP" evidence="6">
    <location>
        <begin position="468"/>
        <end position="522"/>
    </location>
</feature>
<accession>A0A2A2KG68</accession>
<dbReference type="InterPro" id="IPR000313">
    <property type="entry name" value="PWWP_dom"/>
</dbReference>
<keyword evidence="1" id="KW-0349">Heme</keyword>
<dbReference type="EMBL" id="LIAE01008690">
    <property type="protein sequence ID" value="PAV72843.1"/>
    <property type="molecule type" value="Genomic_DNA"/>
</dbReference>
<feature type="compositionally biased region" description="Polar residues" evidence="4">
    <location>
        <begin position="906"/>
        <end position="928"/>
    </location>
</feature>
<dbReference type="SUPFAM" id="SSF63748">
    <property type="entry name" value="Tudor/PWWP/MBT"/>
    <property type="match status" value="1"/>
</dbReference>
<evidence type="ECO:0000313" key="8">
    <source>
        <dbReference type="Proteomes" id="UP000218231"/>
    </source>
</evidence>
<feature type="compositionally biased region" description="Polar residues" evidence="4">
    <location>
        <begin position="269"/>
        <end position="286"/>
    </location>
</feature>